<dbReference type="CDD" id="cd06170">
    <property type="entry name" value="LuxR_C_like"/>
    <property type="match status" value="1"/>
</dbReference>
<dbReference type="RefSeq" id="WP_339391344.1">
    <property type="nucleotide sequence ID" value="NZ_BAAAAF010000001.1"/>
</dbReference>
<name>A0ABN0SIX1_9MICO</name>
<dbReference type="EMBL" id="BAAAAF010000001">
    <property type="protein sequence ID" value="GAA0034363.1"/>
    <property type="molecule type" value="Genomic_DNA"/>
</dbReference>
<dbReference type="InterPro" id="IPR016032">
    <property type="entry name" value="Sig_transdc_resp-reg_C-effctor"/>
</dbReference>
<keyword evidence="3" id="KW-1185">Reference proteome</keyword>
<dbReference type="Gene3D" id="3.40.50.300">
    <property type="entry name" value="P-loop containing nucleotide triphosphate hydrolases"/>
    <property type="match status" value="1"/>
</dbReference>
<evidence type="ECO:0000259" key="1">
    <source>
        <dbReference type="PROSITE" id="PS50043"/>
    </source>
</evidence>
<sequence>MPPAPSPLHPTGIPRIGARAVPRTALLNRLDALAPVTVVQGLCGCGKTTLAAQWAQRRHAEGDEVRWVDAADADAILTALRAPGGSGRHRIVVGDNAHHLGDPTVLARIVAAVAADPRLHLLLCSRIDHPLARLSEDAGIETVVLAGRHLNISAGGVQAFAGSWGHEITDEHAHRLHGELGGWLGLLRWALDHADSHYDSSGRQAATQYLQANILPLITDRDALVSAMMIGATGYVSMALLVRVFDCDGPAGHLLGGRTLTELIDGLTRHGILEPAHASAGAIRRFPTFLGTLLTDLLEADHPALAQHVHATAAEWFAAQLPMETDEFGGLAVVHARAAGDWDRLAEIWRERGFSVTIRHPEHAREAYSDIPDHRLADHPELALAASVISTLDAGLDRRRGRTVIGTGRPPGWAMTAASPAAGIVETTAEVIAARHRGDVVEALRLASEFSAADLEPRSSENSLLAHAWFDLQWALASFAAQDTPHAVRHLSAAAHSAHTVRAEAIESAATAQLALINAVAGYARSAAKRLDELRTIESGRLRRRPRIHAGRIAEGLLRLDRLDPGALECFDIAGADDLEEWAIIAWARTQHALLFDDPMIALTEVNRVAFLHQQTSRAGSRNRRLIDRCIADLYLALGELNRAQRHLDDADPDRRTLGVPRTRLAFICGDYPGARSTAATLAWDPEVSLRDRIDLVLLKAASAHEMGDIDTARLTMARAVSLAASANTLMPYTALPRDVCRALLALVDHDLGERDLSLIDAHRQPYPDHGELVVLSAREAVVLGAMVEHETLAEVADALVVSPNTVKKQARAVYAKLGVHDRQAALLEAHRLGLLPEGAPGPEVT</sequence>
<dbReference type="Pfam" id="PF00196">
    <property type="entry name" value="GerE"/>
    <property type="match status" value="1"/>
</dbReference>
<dbReference type="Proteomes" id="UP001498238">
    <property type="component" value="Unassembled WGS sequence"/>
</dbReference>
<organism evidence="2 3">
    <name type="scientific">Brevibacterium metallidurans</name>
    <dbReference type="NCBI Taxonomy" id="1482676"/>
    <lineage>
        <taxon>Bacteria</taxon>
        <taxon>Bacillati</taxon>
        <taxon>Actinomycetota</taxon>
        <taxon>Actinomycetes</taxon>
        <taxon>Micrococcales</taxon>
        <taxon>Brevibacteriaceae</taxon>
        <taxon>Brevibacterium</taxon>
    </lineage>
</organism>
<reference evidence="2 3" key="1">
    <citation type="submission" date="2024-01" db="EMBL/GenBank/DDBJ databases">
        <title>Characterization of antibiotic resistant novel bacterial strains and their environmental applications.</title>
        <authorList>
            <person name="Manzoor S."/>
            <person name="Abbas S."/>
            <person name="Arshad M."/>
            <person name="Ahmed I."/>
        </authorList>
    </citation>
    <scope>NUCLEOTIDE SEQUENCE [LARGE SCALE GENOMIC DNA]</scope>
    <source>
        <strain evidence="2 3">NCCP-602</strain>
    </source>
</reference>
<dbReference type="InterPro" id="IPR000792">
    <property type="entry name" value="Tscrpt_reg_LuxR_C"/>
</dbReference>
<proteinExistence type="predicted"/>
<dbReference type="InterPro" id="IPR036388">
    <property type="entry name" value="WH-like_DNA-bd_sf"/>
</dbReference>
<dbReference type="SUPFAM" id="SSF46894">
    <property type="entry name" value="C-terminal effector domain of the bipartite response regulators"/>
    <property type="match status" value="1"/>
</dbReference>
<gene>
    <name evidence="2" type="ORF">NCCP602_03240</name>
</gene>
<protein>
    <submittedName>
        <fullName evidence="2">LuxR C-terminal-related transcriptional regulator</fullName>
    </submittedName>
</protein>
<dbReference type="InterPro" id="IPR027417">
    <property type="entry name" value="P-loop_NTPase"/>
</dbReference>
<evidence type="ECO:0000313" key="3">
    <source>
        <dbReference type="Proteomes" id="UP001498238"/>
    </source>
</evidence>
<dbReference type="Gene3D" id="1.10.10.10">
    <property type="entry name" value="Winged helix-like DNA-binding domain superfamily/Winged helix DNA-binding domain"/>
    <property type="match status" value="1"/>
</dbReference>
<dbReference type="PROSITE" id="PS50043">
    <property type="entry name" value="HTH_LUXR_2"/>
    <property type="match status" value="1"/>
</dbReference>
<comment type="caution">
    <text evidence="2">The sequence shown here is derived from an EMBL/GenBank/DDBJ whole genome shotgun (WGS) entry which is preliminary data.</text>
</comment>
<accession>A0ABN0SIX1</accession>
<dbReference type="SMART" id="SM00421">
    <property type="entry name" value="HTH_LUXR"/>
    <property type="match status" value="1"/>
</dbReference>
<evidence type="ECO:0000313" key="2">
    <source>
        <dbReference type="EMBL" id="GAA0034363.1"/>
    </source>
</evidence>
<dbReference type="SUPFAM" id="SSF52540">
    <property type="entry name" value="P-loop containing nucleoside triphosphate hydrolases"/>
    <property type="match status" value="1"/>
</dbReference>
<feature type="domain" description="HTH luxR-type" evidence="1">
    <location>
        <begin position="769"/>
        <end position="834"/>
    </location>
</feature>